<sequence>MFDLDAITKFLNQCFDLLLLKQPLRTVFGILIGFIIFVFVYTFRFAIAQDFYEIDGVHYAACFVIGVLVVHTRTFFDVIKGTAVDEEIDSMIRVITKQPHLSNHQKNIMIAEILQKEIAAISQKRLDKVAQEMTEKKTTD</sequence>
<gene>
    <name evidence="2" type="ORF">FPS11_28105</name>
</gene>
<keyword evidence="1" id="KW-0472">Membrane</keyword>
<name>A0A8S7EQ26_ECOLX</name>
<reference evidence="2 3" key="1">
    <citation type="submission" date="2019-07" db="EMBL/GenBank/DDBJ databases">
        <authorList>
            <consortium name="GenomeTrakr network: Whole genome sequencing for foodborne pathogen traceback"/>
        </authorList>
    </citation>
    <scope>NUCLEOTIDE SEQUENCE [LARGE SCALE GENOMIC DNA]</scope>
    <source>
        <strain evidence="2 3">PSU-1859</strain>
    </source>
</reference>
<dbReference type="RefSeq" id="WP_085458165.1">
    <property type="nucleotide sequence ID" value="NZ_CP050499.1"/>
</dbReference>
<protein>
    <submittedName>
        <fullName evidence="2">Uncharacterized protein</fullName>
    </submittedName>
</protein>
<accession>A0A8S7EQ26</accession>
<evidence type="ECO:0000313" key="2">
    <source>
        <dbReference type="EMBL" id="EFB3618691.1"/>
    </source>
</evidence>
<feature type="transmembrane region" description="Helical" evidence="1">
    <location>
        <begin position="27"/>
        <end position="47"/>
    </location>
</feature>
<proteinExistence type="predicted"/>
<dbReference type="Proteomes" id="UP000543252">
    <property type="component" value="Unassembled WGS sequence"/>
</dbReference>
<keyword evidence="1" id="KW-0812">Transmembrane</keyword>
<evidence type="ECO:0000256" key="1">
    <source>
        <dbReference type="SAM" id="Phobius"/>
    </source>
</evidence>
<organism evidence="2 3">
    <name type="scientific">Escherichia coli</name>
    <dbReference type="NCBI Taxonomy" id="562"/>
    <lineage>
        <taxon>Bacteria</taxon>
        <taxon>Pseudomonadati</taxon>
        <taxon>Pseudomonadota</taxon>
        <taxon>Gammaproteobacteria</taxon>
        <taxon>Enterobacterales</taxon>
        <taxon>Enterobacteriaceae</taxon>
        <taxon>Escherichia</taxon>
    </lineage>
</organism>
<dbReference type="EMBL" id="AASFMQ010000087">
    <property type="protein sequence ID" value="EFB3618691.1"/>
    <property type="molecule type" value="Genomic_DNA"/>
</dbReference>
<comment type="caution">
    <text evidence="2">The sequence shown here is derived from an EMBL/GenBank/DDBJ whole genome shotgun (WGS) entry which is preliminary data.</text>
</comment>
<keyword evidence="1" id="KW-1133">Transmembrane helix</keyword>
<evidence type="ECO:0000313" key="3">
    <source>
        <dbReference type="Proteomes" id="UP000543252"/>
    </source>
</evidence>
<dbReference type="AlphaFoldDB" id="A0A8S7EQ26"/>